<accession>A0A7J5C2C2</accession>
<proteinExistence type="predicted"/>
<gene>
    <name evidence="1" type="ORF">F8O01_00265</name>
</gene>
<evidence type="ECO:0000313" key="2">
    <source>
        <dbReference type="Proteomes" id="UP000467240"/>
    </source>
</evidence>
<reference evidence="1 2" key="1">
    <citation type="submission" date="2019-09" db="EMBL/GenBank/DDBJ databases">
        <title>Phylogeny of genus Pseudoclavibacter and closely related genus.</title>
        <authorList>
            <person name="Li Y."/>
        </authorList>
    </citation>
    <scope>NUCLEOTIDE SEQUENCE [LARGE SCALE GENOMIC DNA]</scope>
    <source>
        <strain evidence="1 2">DSM 23821</strain>
    </source>
</reference>
<dbReference type="Proteomes" id="UP000467240">
    <property type="component" value="Unassembled WGS sequence"/>
</dbReference>
<dbReference type="InterPro" id="IPR008183">
    <property type="entry name" value="Aldose_1/G6P_1-epimerase"/>
</dbReference>
<dbReference type="InterPro" id="IPR014718">
    <property type="entry name" value="GH-type_carb-bd"/>
</dbReference>
<dbReference type="EMBL" id="WBJZ01000001">
    <property type="protein sequence ID" value="KAB1662623.1"/>
    <property type="molecule type" value="Genomic_DNA"/>
</dbReference>
<dbReference type="AlphaFoldDB" id="A0A7J5C2C2"/>
<dbReference type="PANTHER" id="PTHR10091:SF0">
    <property type="entry name" value="GALACTOSE MUTAROTASE"/>
    <property type="match status" value="1"/>
</dbReference>
<dbReference type="CDD" id="cd09022">
    <property type="entry name" value="Aldose_epim_Ec_YihR"/>
    <property type="match status" value="1"/>
</dbReference>
<keyword evidence="2" id="KW-1185">Reference proteome</keyword>
<dbReference type="Gene3D" id="2.70.98.10">
    <property type="match status" value="1"/>
</dbReference>
<dbReference type="GO" id="GO:0030246">
    <property type="term" value="F:carbohydrate binding"/>
    <property type="evidence" value="ECO:0007669"/>
    <property type="project" value="InterPro"/>
</dbReference>
<dbReference type="SUPFAM" id="SSF74650">
    <property type="entry name" value="Galactose mutarotase-like"/>
    <property type="match status" value="1"/>
</dbReference>
<name>A0A7J5C2C2_9MICO</name>
<dbReference type="InterPro" id="IPR037480">
    <property type="entry name" value="YihR-like"/>
</dbReference>
<dbReference type="Pfam" id="PF01263">
    <property type="entry name" value="Aldose_epim"/>
    <property type="match status" value="1"/>
</dbReference>
<dbReference type="PANTHER" id="PTHR10091">
    <property type="entry name" value="ALDOSE-1-EPIMERASE"/>
    <property type="match status" value="1"/>
</dbReference>
<protein>
    <submittedName>
        <fullName evidence="1">Aldose 1-epimerase family protein</fullName>
    </submittedName>
</protein>
<comment type="caution">
    <text evidence="1">The sequence shown here is derived from an EMBL/GenBank/DDBJ whole genome shotgun (WGS) entry which is preliminary data.</text>
</comment>
<dbReference type="GO" id="GO:0004034">
    <property type="term" value="F:aldose 1-epimerase activity"/>
    <property type="evidence" value="ECO:0007669"/>
    <property type="project" value="TreeGrafter"/>
</dbReference>
<dbReference type="GO" id="GO:0006006">
    <property type="term" value="P:glucose metabolic process"/>
    <property type="evidence" value="ECO:0007669"/>
    <property type="project" value="TreeGrafter"/>
</dbReference>
<dbReference type="OrthoDB" id="4739604at2"/>
<evidence type="ECO:0000313" key="1">
    <source>
        <dbReference type="EMBL" id="KAB1662623.1"/>
    </source>
</evidence>
<dbReference type="GO" id="GO:0033499">
    <property type="term" value="P:galactose catabolic process via UDP-galactose, Leloir pathway"/>
    <property type="evidence" value="ECO:0007669"/>
    <property type="project" value="TreeGrafter"/>
</dbReference>
<dbReference type="InterPro" id="IPR011013">
    <property type="entry name" value="Gal_mutarotase_sf_dom"/>
</dbReference>
<sequence>MPRSGGQLELHSGAYVATVATIGATLRTLQHDGRDLVVPFAADEVRPAWRGATLAPWPNRIVDGRWERDGITHALPLTEPERGHALHGLVAWLDFEPVERTDARVVLAATIQPQPGYPFRVEVRSTFELDRHGLRQRVEARNLDTVDAPFGTGPHPYLVAGPGPVDEWELLLPASHVLETDERLAPLGLVDVEVDPERFDFREPRPIGAAVLDHTSTGIERDATGHARVEVRGDDGAGVAVVFDRACAWVQLYSSDLPGTAMHRAGLAVEPMTCPPDAFNSGTDLAEIPPGGTFTAGWRIAALPPFA</sequence>
<organism evidence="1 2">
    <name type="scientific">Pseudoclavibacter chungangensis</name>
    <dbReference type="NCBI Taxonomy" id="587635"/>
    <lineage>
        <taxon>Bacteria</taxon>
        <taxon>Bacillati</taxon>
        <taxon>Actinomycetota</taxon>
        <taxon>Actinomycetes</taxon>
        <taxon>Micrococcales</taxon>
        <taxon>Microbacteriaceae</taxon>
        <taxon>Pseudoclavibacter</taxon>
    </lineage>
</organism>